<proteinExistence type="predicted"/>
<accession>A0A6C0EJS3</accession>
<evidence type="ECO:0000256" key="2">
    <source>
        <dbReference type="SAM" id="MobiDB-lite"/>
    </source>
</evidence>
<dbReference type="EMBL" id="MN738866">
    <property type="protein sequence ID" value="QHT28972.1"/>
    <property type="molecule type" value="Genomic_DNA"/>
</dbReference>
<feature type="coiled-coil region" evidence="1">
    <location>
        <begin position="19"/>
        <end position="63"/>
    </location>
</feature>
<feature type="compositionally biased region" description="Basic and acidic residues" evidence="2">
    <location>
        <begin position="237"/>
        <end position="247"/>
    </location>
</feature>
<evidence type="ECO:0000256" key="1">
    <source>
        <dbReference type="SAM" id="Coils"/>
    </source>
</evidence>
<keyword evidence="1" id="KW-0175">Coiled coil</keyword>
<reference evidence="3" key="1">
    <citation type="journal article" date="2020" name="Nature">
        <title>Giant virus diversity and host interactions through global metagenomics.</title>
        <authorList>
            <person name="Schulz F."/>
            <person name="Roux S."/>
            <person name="Paez-Espino D."/>
            <person name="Jungbluth S."/>
            <person name="Walsh D.A."/>
            <person name="Denef V.J."/>
            <person name="McMahon K.D."/>
            <person name="Konstantinidis K.T."/>
            <person name="Eloe-Fadrosh E.A."/>
            <person name="Kyrpides N.C."/>
            <person name="Woyke T."/>
        </authorList>
    </citation>
    <scope>NUCLEOTIDE SEQUENCE</scope>
    <source>
        <strain evidence="3">GVMAG-M-3300001351-8</strain>
    </source>
</reference>
<feature type="compositionally biased region" description="Acidic residues" evidence="2">
    <location>
        <begin position="169"/>
        <end position="231"/>
    </location>
</feature>
<sequence>MNNLINKSSSDINLITGYIDGLKALNDNLIQQYNMFQEEKCNLKQRENELENKLVEINEFKKVSVYKSLSDQLCEKDLEIEILTKKLKFALRRQTLNDLDMESINSVEKTSIKVEELSNDTLIDGGEAEEEEAETLIVEEEEEEERKEAETLIVEEEEEEERKEAETLIVEEEEEEERNEAETLIVEEEEQQAETLIVDEEEEERNEAETLIVEEEEQQAETLIVDEEEEVTTSTNHEGETSTNRDIDFFEESVNGKSYYFGSDGLIYKKLRDGSIGKRKLGTFKEDDLGNLDIDWKKN</sequence>
<protein>
    <submittedName>
        <fullName evidence="3">Uncharacterized protein</fullName>
    </submittedName>
</protein>
<organism evidence="3">
    <name type="scientific">viral metagenome</name>
    <dbReference type="NCBI Taxonomy" id="1070528"/>
    <lineage>
        <taxon>unclassified sequences</taxon>
        <taxon>metagenomes</taxon>
        <taxon>organismal metagenomes</taxon>
    </lineage>
</organism>
<evidence type="ECO:0000313" key="3">
    <source>
        <dbReference type="EMBL" id="QHT28972.1"/>
    </source>
</evidence>
<feature type="compositionally biased region" description="Acidic residues" evidence="2">
    <location>
        <begin position="128"/>
        <end position="145"/>
    </location>
</feature>
<feature type="region of interest" description="Disordered" evidence="2">
    <location>
        <begin position="128"/>
        <end position="247"/>
    </location>
</feature>
<name>A0A6C0EJS3_9ZZZZ</name>
<dbReference type="AlphaFoldDB" id="A0A6C0EJS3"/>